<dbReference type="AlphaFoldDB" id="A0A3M7RD92"/>
<comment type="caution">
    <text evidence="2">The sequence shown here is derived from an EMBL/GenBank/DDBJ whole genome shotgun (WGS) entry which is preliminary data.</text>
</comment>
<feature type="transmembrane region" description="Helical" evidence="1">
    <location>
        <begin position="41"/>
        <end position="60"/>
    </location>
</feature>
<dbReference type="Proteomes" id="UP000276133">
    <property type="component" value="Unassembled WGS sequence"/>
</dbReference>
<dbReference type="EMBL" id="REGN01003645">
    <property type="protein sequence ID" value="RNA21533.1"/>
    <property type="molecule type" value="Genomic_DNA"/>
</dbReference>
<evidence type="ECO:0000313" key="3">
    <source>
        <dbReference type="Proteomes" id="UP000276133"/>
    </source>
</evidence>
<accession>A0A3M7RD92</accession>
<reference evidence="2 3" key="1">
    <citation type="journal article" date="2018" name="Sci. Rep.">
        <title>Genomic signatures of local adaptation to the degree of environmental predictability in rotifers.</title>
        <authorList>
            <person name="Franch-Gras L."/>
            <person name="Hahn C."/>
            <person name="Garcia-Roger E.M."/>
            <person name="Carmona M.J."/>
            <person name="Serra M."/>
            <person name="Gomez A."/>
        </authorList>
    </citation>
    <scope>NUCLEOTIDE SEQUENCE [LARGE SCALE GENOMIC DNA]</scope>
    <source>
        <strain evidence="2">HYR1</strain>
    </source>
</reference>
<evidence type="ECO:0000313" key="2">
    <source>
        <dbReference type="EMBL" id="RNA21533.1"/>
    </source>
</evidence>
<keyword evidence="1" id="KW-1133">Transmembrane helix</keyword>
<proteinExistence type="predicted"/>
<organism evidence="2 3">
    <name type="scientific">Brachionus plicatilis</name>
    <name type="common">Marine rotifer</name>
    <name type="synonym">Brachionus muelleri</name>
    <dbReference type="NCBI Taxonomy" id="10195"/>
    <lineage>
        <taxon>Eukaryota</taxon>
        <taxon>Metazoa</taxon>
        <taxon>Spiralia</taxon>
        <taxon>Gnathifera</taxon>
        <taxon>Rotifera</taxon>
        <taxon>Eurotatoria</taxon>
        <taxon>Monogononta</taxon>
        <taxon>Pseudotrocha</taxon>
        <taxon>Ploima</taxon>
        <taxon>Brachionidae</taxon>
        <taxon>Brachionus</taxon>
    </lineage>
</organism>
<keyword evidence="3" id="KW-1185">Reference proteome</keyword>
<protein>
    <submittedName>
        <fullName evidence="2">Uncharacterized protein</fullName>
    </submittedName>
</protein>
<sequence length="64" mass="7290">MALDKRNYRQLVDTTVEIANKVGTLFILFAQIKMPTYANRLYVRIMGVQKVSVLFLTVAVDQSP</sequence>
<gene>
    <name evidence="2" type="ORF">BpHYR1_030635</name>
</gene>
<evidence type="ECO:0000256" key="1">
    <source>
        <dbReference type="SAM" id="Phobius"/>
    </source>
</evidence>
<name>A0A3M7RD92_BRAPC</name>
<keyword evidence="1" id="KW-0812">Transmembrane</keyword>
<keyword evidence="1" id="KW-0472">Membrane</keyword>